<dbReference type="PRINTS" id="PR00734">
    <property type="entry name" value="GLHYDRLASE7"/>
</dbReference>
<dbReference type="SUPFAM" id="SSF49899">
    <property type="entry name" value="Concanavalin A-like lectins/glucanases"/>
    <property type="match status" value="1"/>
</dbReference>
<keyword evidence="5" id="KW-0325">Glycoprotein</keyword>
<dbReference type="GO" id="GO:0008810">
    <property type="term" value="F:cellulase activity"/>
    <property type="evidence" value="ECO:0007669"/>
    <property type="project" value="UniProtKB-EC"/>
</dbReference>
<evidence type="ECO:0000256" key="7">
    <source>
        <dbReference type="ARBA" id="ARBA00023295"/>
    </source>
</evidence>
<reference evidence="11" key="1">
    <citation type="submission" date="2023-02" db="EMBL/GenBank/DDBJ databases">
        <authorList>
            <person name="Palmer J.M."/>
        </authorList>
    </citation>
    <scope>NUCLEOTIDE SEQUENCE</scope>
    <source>
        <strain evidence="11">FW57</strain>
    </source>
</reference>
<dbReference type="PANTHER" id="PTHR33753">
    <property type="entry name" value="1,4-BETA-D-GLUCAN CELLOBIOHYDROLASE B"/>
    <property type="match status" value="1"/>
</dbReference>
<protein>
    <recommendedName>
        <fullName evidence="9">Glucanase</fullName>
        <ecNumber evidence="9">3.2.1.-</ecNumber>
    </recommendedName>
</protein>
<evidence type="ECO:0000256" key="6">
    <source>
        <dbReference type="ARBA" id="ARBA00023277"/>
    </source>
</evidence>
<evidence type="ECO:0000256" key="3">
    <source>
        <dbReference type="ARBA" id="ARBA00022801"/>
    </source>
</evidence>
<proteinExistence type="inferred from homology"/>
<organism evidence="11 12">
    <name type="scientific">Staphylotrichum longicolle</name>
    <dbReference type="NCBI Taxonomy" id="669026"/>
    <lineage>
        <taxon>Eukaryota</taxon>
        <taxon>Fungi</taxon>
        <taxon>Dikarya</taxon>
        <taxon>Ascomycota</taxon>
        <taxon>Pezizomycotina</taxon>
        <taxon>Sordariomycetes</taxon>
        <taxon>Sordariomycetidae</taxon>
        <taxon>Sordariales</taxon>
        <taxon>Chaetomiaceae</taxon>
        <taxon>Staphylotrichum</taxon>
    </lineage>
</organism>
<evidence type="ECO:0000313" key="12">
    <source>
        <dbReference type="Proteomes" id="UP001197093"/>
    </source>
</evidence>
<dbReference type="InterPro" id="IPR001722">
    <property type="entry name" value="Glyco_hydro_7"/>
</dbReference>
<accession>A0AAD4EQD9</accession>
<comment type="caution">
    <text evidence="11">The sequence shown here is derived from an EMBL/GenBank/DDBJ whole genome shotgun (WGS) entry which is preliminary data.</text>
</comment>
<dbReference type="CDD" id="cd07999">
    <property type="entry name" value="GH7_CBH_EG"/>
    <property type="match status" value="1"/>
</dbReference>
<dbReference type="Proteomes" id="UP001197093">
    <property type="component" value="Unassembled WGS sequence"/>
</dbReference>
<feature type="chain" id="PRO_5042293277" description="Glucanase" evidence="10">
    <location>
        <begin position="20"/>
        <end position="425"/>
    </location>
</feature>
<dbReference type="AlphaFoldDB" id="A0AAD4EQD9"/>
<comment type="catalytic activity">
    <reaction evidence="1">
        <text>Endohydrolysis of (1-&gt;4)-beta-D-glucosidic linkages in cellulose, lichenin and cereal beta-D-glucans.</text>
        <dbReference type="EC" id="3.2.1.4"/>
    </reaction>
</comment>
<keyword evidence="8 9" id="KW-0624">Polysaccharide degradation</keyword>
<gene>
    <name evidence="11" type="ORF">NEMBOFW57_010153</name>
</gene>
<evidence type="ECO:0000256" key="10">
    <source>
        <dbReference type="SAM" id="SignalP"/>
    </source>
</evidence>
<keyword evidence="4 9" id="KW-0136">Cellulose degradation</keyword>
<evidence type="ECO:0000313" key="11">
    <source>
        <dbReference type="EMBL" id="KAG7285524.1"/>
    </source>
</evidence>
<dbReference type="PANTHER" id="PTHR33753:SF1">
    <property type="entry name" value="ENDO-BETA-1,4-GLUCANASE CELB"/>
    <property type="match status" value="1"/>
</dbReference>
<dbReference type="Gene3D" id="2.70.100.10">
    <property type="entry name" value="Glycoside hydrolase, family 7, domain"/>
    <property type="match status" value="1"/>
</dbReference>
<keyword evidence="7 9" id="KW-0326">Glycosidase</keyword>
<keyword evidence="3 9" id="KW-0378">Hydrolase</keyword>
<evidence type="ECO:0000256" key="1">
    <source>
        <dbReference type="ARBA" id="ARBA00000966"/>
    </source>
</evidence>
<evidence type="ECO:0000256" key="9">
    <source>
        <dbReference type="RuleBase" id="RU361164"/>
    </source>
</evidence>
<dbReference type="Pfam" id="PF00840">
    <property type="entry name" value="Glyco_hydro_7"/>
    <property type="match status" value="1"/>
</dbReference>
<dbReference type="InterPro" id="IPR037019">
    <property type="entry name" value="Glyco_hydro_7_sf"/>
</dbReference>
<sequence length="425" mass="45603">MAPKAAVLAAWLLSSLAAAQQIGTAVPEHHPKLPTQKCTLRGGCKTIRSSVVLEATSRSFHKIGDPNTRCTVGGDLCPDAATCAKNCALEGIDYAAHGVTTNGDALTLNQWLKGADGNYKTVSPRLYLLAEDEKNYENFQLLNAELSFDVDVSKLVCGMNGALYFSEMEMDGGRSRLNPAGASYGTGYCDAQCPKLDFINGEANTNHTYGACCNEMDILEANALAQSFTPHPCNATRVYKCQGTDECNQATGVCDQWGCSVNPYAYGFKEYYGRNLTVDSNRKFTVTTQFITSNGKANGVLTEIRRQYVQDGVVIKNQAVSAGGATYDSITNSFCNATSSWTQQRGGLPQMGNAIGRGMVLIFSLWADNGGFMNWLDSGNAGPCNATEGDPALIVQQHPDAAVTFSNIKWGEIGSTTKHTTTCNK</sequence>
<dbReference type="InterPro" id="IPR013320">
    <property type="entry name" value="ConA-like_dom_sf"/>
</dbReference>
<evidence type="ECO:0000256" key="8">
    <source>
        <dbReference type="ARBA" id="ARBA00023326"/>
    </source>
</evidence>
<evidence type="ECO:0000256" key="4">
    <source>
        <dbReference type="ARBA" id="ARBA00023001"/>
    </source>
</evidence>
<evidence type="ECO:0000256" key="5">
    <source>
        <dbReference type="ARBA" id="ARBA00023180"/>
    </source>
</evidence>
<feature type="signal peptide" evidence="10">
    <location>
        <begin position="1"/>
        <end position="19"/>
    </location>
</feature>
<keyword evidence="10" id="KW-0732">Signal</keyword>
<comment type="similarity">
    <text evidence="2 9">Belongs to the glycosyl hydrolase 7 (cellulase C) family.</text>
</comment>
<name>A0AAD4EQD9_9PEZI</name>
<keyword evidence="12" id="KW-1185">Reference proteome</keyword>
<dbReference type="EMBL" id="JAHCVI010000005">
    <property type="protein sequence ID" value="KAG7285524.1"/>
    <property type="molecule type" value="Genomic_DNA"/>
</dbReference>
<evidence type="ECO:0000256" key="2">
    <source>
        <dbReference type="ARBA" id="ARBA00006044"/>
    </source>
</evidence>
<dbReference type="GO" id="GO:0030245">
    <property type="term" value="P:cellulose catabolic process"/>
    <property type="evidence" value="ECO:0007669"/>
    <property type="project" value="UniProtKB-KW"/>
</dbReference>
<keyword evidence="6" id="KW-0119">Carbohydrate metabolism</keyword>
<dbReference type="EC" id="3.2.1.-" evidence="9"/>